<evidence type="ECO:0000313" key="2">
    <source>
        <dbReference type="EMBL" id="KAK7682513.1"/>
    </source>
</evidence>
<evidence type="ECO:0000256" key="1">
    <source>
        <dbReference type="SAM" id="SignalP"/>
    </source>
</evidence>
<accession>A0AAW0FND9</accession>
<gene>
    <name evidence="2" type="ORF">QCA50_014313</name>
</gene>
<keyword evidence="3" id="KW-1185">Reference proteome</keyword>
<keyword evidence="1" id="KW-0732">Signal</keyword>
<proteinExistence type="predicted"/>
<protein>
    <submittedName>
        <fullName evidence="2">Uncharacterized protein</fullName>
    </submittedName>
</protein>
<dbReference type="AlphaFoldDB" id="A0AAW0FND9"/>
<comment type="caution">
    <text evidence="2">The sequence shown here is derived from an EMBL/GenBank/DDBJ whole genome shotgun (WGS) entry which is preliminary data.</text>
</comment>
<dbReference type="Proteomes" id="UP001385951">
    <property type="component" value="Unassembled WGS sequence"/>
</dbReference>
<dbReference type="EMBL" id="JASBNA010000035">
    <property type="protein sequence ID" value="KAK7682513.1"/>
    <property type="molecule type" value="Genomic_DNA"/>
</dbReference>
<name>A0AAW0FND9_9APHY</name>
<reference evidence="2 3" key="1">
    <citation type="submission" date="2022-09" db="EMBL/GenBank/DDBJ databases">
        <authorList>
            <person name="Palmer J.M."/>
        </authorList>
    </citation>
    <scope>NUCLEOTIDE SEQUENCE [LARGE SCALE GENOMIC DNA]</scope>
    <source>
        <strain evidence="2 3">DSM 7382</strain>
    </source>
</reference>
<feature type="chain" id="PRO_5043765770" evidence="1">
    <location>
        <begin position="22"/>
        <end position="127"/>
    </location>
</feature>
<sequence>MQFNLSKFLVALVITAACANAATITERGADSSQALLARVWVNPDRGGDQLNIQPAAPLSGCVNFVNPFVKSISSLEVFNGVTCSLLRVCVSYPNLRPLWMTNDVSFSSATLPAVVIHSPSATCSSRT</sequence>
<evidence type="ECO:0000313" key="3">
    <source>
        <dbReference type="Proteomes" id="UP001385951"/>
    </source>
</evidence>
<organism evidence="2 3">
    <name type="scientific">Cerrena zonata</name>
    <dbReference type="NCBI Taxonomy" id="2478898"/>
    <lineage>
        <taxon>Eukaryota</taxon>
        <taxon>Fungi</taxon>
        <taxon>Dikarya</taxon>
        <taxon>Basidiomycota</taxon>
        <taxon>Agaricomycotina</taxon>
        <taxon>Agaricomycetes</taxon>
        <taxon>Polyporales</taxon>
        <taxon>Cerrenaceae</taxon>
        <taxon>Cerrena</taxon>
    </lineage>
</organism>
<feature type="signal peptide" evidence="1">
    <location>
        <begin position="1"/>
        <end position="21"/>
    </location>
</feature>
<dbReference type="PROSITE" id="PS51257">
    <property type="entry name" value="PROKAR_LIPOPROTEIN"/>
    <property type="match status" value="1"/>
</dbReference>